<comment type="caution">
    <text evidence="1">The sequence shown here is derived from an EMBL/GenBank/DDBJ whole genome shotgun (WGS) entry which is preliminary data.</text>
</comment>
<keyword evidence="1" id="KW-0413">Isomerase</keyword>
<evidence type="ECO:0000313" key="2">
    <source>
        <dbReference type="Proteomes" id="UP000234328"/>
    </source>
</evidence>
<dbReference type="Proteomes" id="UP000234328">
    <property type="component" value="Unassembled WGS sequence"/>
</dbReference>
<proteinExistence type="predicted"/>
<dbReference type="PANTHER" id="PTHR40267">
    <property type="entry name" value="BLR3294 PROTEIN"/>
    <property type="match status" value="1"/>
</dbReference>
<organism evidence="1 2">
    <name type="scientific">Pollutimonas nitritireducens</name>
    <dbReference type="NCBI Taxonomy" id="2045209"/>
    <lineage>
        <taxon>Bacteria</taxon>
        <taxon>Pseudomonadati</taxon>
        <taxon>Pseudomonadota</taxon>
        <taxon>Betaproteobacteria</taxon>
        <taxon>Burkholderiales</taxon>
        <taxon>Alcaligenaceae</taxon>
        <taxon>Pollutimonas</taxon>
    </lineage>
</organism>
<dbReference type="Pfam" id="PF17645">
    <property type="entry name" value="Amdase"/>
    <property type="match status" value="1"/>
</dbReference>
<evidence type="ECO:0000313" key="1">
    <source>
        <dbReference type="EMBL" id="PLC52157.1"/>
    </source>
</evidence>
<dbReference type="PIRSF" id="PIRSF015736">
    <property type="entry name" value="MI"/>
    <property type="match status" value="1"/>
</dbReference>
<dbReference type="EMBL" id="PDNV01000016">
    <property type="protein sequence ID" value="PLC52157.1"/>
    <property type="molecule type" value="Genomic_DNA"/>
</dbReference>
<keyword evidence="2" id="KW-1185">Reference proteome</keyword>
<protein>
    <submittedName>
        <fullName evidence="1">Maleate cis-trans isomerase</fullName>
    </submittedName>
</protein>
<dbReference type="InterPro" id="IPR053714">
    <property type="entry name" value="Iso_Racemase_Enz_sf"/>
</dbReference>
<name>A0A2N4UAY2_9BURK</name>
<dbReference type="GO" id="GO:0016853">
    <property type="term" value="F:isomerase activity"/>
    <property type="evidence" value="ECO:0007669"/>
    <property type="project" value="UniProtKB-KW"/>
</dbReference>
<dbReference type="PANTHER" id="PTHR40267:SF1">
    <property type="entry name" value="BLR3294 PROTEIN"/>
    <property type="match status" value="1"/>
</dbReference>
<reference evidence="1 2" key="1">
    <citation type="submission" date="2017-10" db="EMBL/GenBank/DDBJ databases">
        <title>Two draft genome sequences of Pusillimonas sp. strains isolated from a nitrate- and radionuclide-contaminated groundwater in Russia.</title>
        <authorList>
            <person name="Grouzdev D.S."/>
            <person name="Tourova T.P."/>
            <person name="Goeva M.A."/>
            <person name="Babich T.L."/>
            <person name="Sokolova D.S."/>
            <person name="Abdullin R."/>
            <person name="Poltaraus A.B."/>
            <person name="Toshchakov S.V."/>
            <person name="Nazina T.N."/>
        </authorList>
    </citation>
    <scope>NUCLEOTIDE SEQUENCE [LARGE SCALE GENOMIC DNA]</scope>
    <source>
        <strain evidence="1 2">JR1/69-2-13</strain>
    </source>
</reference>
<gene>
    <name evidence="1" type="ORF">CR155_19845</name>
</gene>
<sequence length="227" mass="24837">METEFWKIAPEGVSVHVARIAGGRQGTPDELRSMENASKKAAEEIAMIEPDVVVYGCTSGSFFEGPEWNARICEELTTITGAPTVTTAGAMVAGLNAGGHKKVDIVTPYVDVTNARLKDFLKLHGIEVGKLSTFDMLDMFDHAKILPEEIYQKVKETIMPDSEAVFISCTQLRALEVIDMLERDLGKPVYSAVQASAWQAFDLMHIDPGIVDSGRLLRSLSSPIQHT</sequence>
<dbReference type="InterPro" id="IPR026286">
    <property type="entry name" value="MaiA/AMDase"/>
</dbReference>
<accession>A0A2N4UAY2</accession>
<dbReference type="AlphaFoldDB" id="A0A2N4UAY2"/>
<dbReference type="Gene3D" id="3.40.50.12500">
    <property type="match status" value="1"/>
</dbReference>